<name>A0A6P8HTY1_ACTTE</name>
<feature type="region of interest" description="Disordered" evidence="1">
    <location>
        <begin position="124"/>
        <end position="152"/>
    </location>
</feature>
<dbReference type="InParanoid" id="A0A6P8HTY1"/>
<proteinExistence type="predicted"/>
<protein>
    <submittedName>
        <fullName evidence="3">Uncharacterized protein LOC116292941</fullName>
    </submittedName>
</protein>
<reference evidence="3" key="1">
    <citation type="submission" date="2025-08" db="UniProtKB">
        <authorList>
            <consortium name="RefSeq"/>
        </authorList>
    </citation>
    <scope>IDENTIFICATION</scope>
    <source>
        <tissue evidence="3">Tentacle</tissue>
    </source>
</reference>
<keyword evidence="2" id="KW-1185">Reference proteome</keyword>
<dbReference type="AlphaFoldDB" id="A0A6P8HTY1"/>
<organism evidence="2 3">
    <name type="scientific">Actinia tenebrosa</name>
    <name type="common">Australian red waratah sea anemone</name>
    <dbReference type="NCBI Taxonomy" id="6105"/>
    <lineage>
        <taxon>Eukaryota</taxon>
        <taxon>Metazoa</taxon>
        <taxon>Cnidaria</taxon>
        <taxon>Anthozoa</taxon>
        <taxon>Hexacorallia</taxon>
        <taxon>Actiniaria</taxon>
        <taxon>Actiniidae</taxon>
        <taxon>Actinia</taxon>
    </lineage>
</organism>
<dbReference type="OrthoDB" id="5977854at2759"/>
<dbReference type="KEGG" id="aten:116292941"/>
<accession>A0A6P8HTY1</accession>
<feature type="compositionally biased region" description="Polar residues" evidence="1">
    <location>
        <begin position="1"/>
        <end position="16"/>
    </location>
</feature>
<dbReference type="RefSeq" id="XP_031556150.1">
    <property type="nucleotide sequence ID" value="XM_031700290.1"/>
</dbReference>
<gene>
    <name evidence="3" type="primary">LOC116292941</name>
</gene>
<evidence type="ECO:0000313" key="3">
    <source>
        <dbReference type="RefSeq" id="XP_031556150.1"/>
    </source>
</evidence>
<feature type="compositionally biased region" description="Basic and acidic residues" evidence="1">
    <location>
        <begin position="124"/>
        <end position="133"/>
    </location>
</feature>
<feature type="region of interest" description="Disordered" evidence="1">
    <location>
        <begin position="1"/>
        <end position="34"/>
    </location>
</feature>
<evidence type="ECO:0000313" key="2">
    <source>
        <dbReference type="Proteomes" id="UP000515163"/>
    </source>
</evidence>
<dbReference type="Proteomes" id="UP000515163">
    <property type="component" value="Unplaced"/>
</dbReference>
<evidence type="ECO:0000256" key="1">
    <source>
        <dbReference type="SAM" id="MobiDB-lite"/>
    </source>
</evidence>
<sequence length="215" mass="23644">MDVDVSSSAKVTTGQTVPRMEQPFSTAREGDKTSLGAAATQELQLHANANQKAGDPRVRDVISFNKAPTPIALGNSPVDHRRTRYVFLLDDSRGTSTVKESPSGRSGGNLDLMIKHDDRLMEKMEESNRRANEDQEDFSDGGSEGSLDDVRQHPGIIKVAKSDDHEYLTLYEAHLSRLEEVGNTSSGLNDLGTVIVTNRQSVHVFDFLAMHIIRP</sequence>
<dbReference type="GeneID" id="116292941"/>